<keyword evidence="2" id="KW-1133">Transmembrane helix</keyword>
<evidence type="ECO:0008006" key="5">
    <source>
        <dbReference type="Google" id="ProtNLM"/>
    </source>
</evidence>
<evidence type="ECO:0000313" key="4">
    <source>
        <dbReference type="Proteomes" id="UP001595909"/>
    </source>
</evidence>
<evidence type="ECO:0000313" key="3">
    <source>
        <dbReference type="EMBL" id="MFC4834477.1"/>
    </source>
</evidence>
<sequence length="111" mass="11672">MDERRPGETGTGQSYTGQSYTDQSYTDQPYTPDQPYTIHHDVDTMDGEAGEAPARRPGPDPLGLVAGLAAILVAVLALTGTIASVDPRWVLALGAVGVGLGVLLATLRRRP</sequence>
<comment type="caution">
    <text evidence="3">The sequence shown here is derived from an EMBL/GenBank/DDBJ whole genome shotgun (WGS) entry which is preliminary data.</text>
</comment>
<name>A0ABV9RQJ3_9PSEU</name>
<feature type="transmembrane region" description="Helical" evidence="2">
    <location>
        <begin position="62"/>
        <end position="83"/>
    </location>
</feature>
<organism evidence="3 4">
    <name type="scientific">Actinomycetospora chibensis</name>
    <dbReference type="NCBI Taxonomy" id="663606"/>
    <lineage>
        <taxon>Bacteria</taxon>
        <taxon>Bacillati</taxon>
        <taxon>Actinomycetota</taxon>
        <taxon>Actinomycetes</taxon>
        <taxon>Pseudonocardiales</taxon>
        <taxon>Pseudonocardiaceae</taxon>
        <taxon>Actinomycetospora</taxon>
    </lineage>
</organism>
<dbReference type="Proteomes" id="UP001595909">
    <property type="component" value="Unassembled WGS sequence"/>
</dbReference>
<accession>A0ABV9RQJ3</accession>
<dbReference type="EMBL" id="JBHSIM010000039">
    <property type="protein sequence ID" value="MFC4834477.1"/>
    <property type="molecule type" value="Genomic_DNA"/>
</dbReference>
<dbReference type="RefSeq" id="WP_274190682.1">
    <property type="nucleotide sequence ID" value="NZ_BAABHN010000039.1"/>
</dbReference>
<reference evidence="4" key="1">
    <citation type="journal article" date="2019" name="Int. J. Syst. Evol. Microbiol.">
        <title>The Global Catalogue of Microorganisms (GCM) 10K type strain sequencing project: providing services to taxonomists for standard genome sequencing and annotation.</title>
        <authorList>
            <consortium name="The Broad Institute Genomics Platform"/>
            <consortium name="The Broad Institute Genome Sequencing Center for Infectious Disease"/>
            <person name="Wu L."/>
            <person name="Ma J."/>
        </authorList>
    </citation>
    <scope>NUCLEOTIDE SEQUENCE [LARGE SCALE GENOMIC DNA]</scope>
    <source>
        <strain evidence="4">CCUG 50347</strain>
    </source>
</reference>
<evidence type="ECO:0000256" key="2">
    <source>
        <dbReference type="SAM" id="Phobius"/>
    </source>
</evidence>
<keyword evidence="2" id="KW-0472">Membrane</keyword>
<keyword evidence="4" id="KW-1185">Reference proteome</keyword>
<proteinExistence type="predicted"/>
<keyword evidence="2" id="KW-0812">Transmembrane</keyword>
<feature type="transmembrane region" description="Helical" evidence="2">
    <location>
        <begin position="89"/>
        <end position="107"/>
    </location>
</feature>
<feature type="region of interest" description="Disordered" evidence="1">
    <location>
        <begin position="1"/>
        <end position="60"/>
    </location>
</feature>
<evidence type="ECO:0000256" key="1">
    <source>
        <dbReference type="SAM" id="MobiDB-lite"/>
    </source>
</evidence>
<protein>
    <recommendedName>
        <fullName evidence="5">MYXO-CTERM domain-containing protein</fullName>
    </recommendedName>
</protein>
<gene>
    <name evidence="3" type="ORF">ACFPEL_18835</name>
</gene>
<feature type="compositionally biased region" description="Polar residues" evidence="1">
    <location>
        <begin position="11"/>
        <end position="31"/>
    </location>
</feature>